<protein>
    <recommendedName>
        <fullName evidence="2">YCII-related domain-containing protein</fullName>
    </recommendedName>
</protein>
<dbReference type="PANTHER" id="PTHR37828">
    <property type="entry name" value="GSR2449 PROTEIN"/>
    <property type="match status" value="1"/>
</dbReference>
<feature type="domain" description="YCII-related" evidence="2">
    <location>
        <begin position="5"/>
        <end position="78"/>
    </location>
</feature>
<organism evidence="3 4">
    <name type="scientific">Amycolatopsis deserti</name>
    <dbReference type="NCBI Taxonomy" id="185696"/>
    <lineage>
        <taxon>Bacteria</taxon>
        <taxon>Bacillati</taxon>
        <taxon>Actinomycetota</taxon>
        <taxon>Actinomycetes</taxon>
        <taxon>Pseudonocardiales</taxon>
        <taxon>Pseudonocardiaceae</taxon>
        <taxon>Amycolatopsis</taxon>
    </lineage>
</organism>
<dbReference type="Pfam" id="PF03795">
    <property type="entry name" value="YCII"/>
    <property type="match status" value="1"/>
</dbReference>
<dbReference type="EMBL" id="BNAU01000012">
    <property type="protein sequence ID" value="GHF27514.1"/>
    <property type="molecule type" value="Genomic_DNA"/>
</dbReference>
<comment type="caution">
    <text evidence="3">The sequence shown here is derived from an EMBL/GenBank/DDBJ whole genome shotgun (WGS) entry which is preliminary data.</text>
</comment>
<evidence type="ECO:0000313" key="3">
    <source>
        <dbReference type="EMBL" id="GHF27514.1"/>
    </source>
</evidence>
<keyword evidence="4" id="KW-1185">Reference proteome</keyword>
<evidence type="ECO:0000256" key="1">
    <source>
        <dbReference type="ARBA" id="ARBA00007689"/>
    </source>
</evidence>
<comment type="similarity">
    <text evidence="1">Belongs to the YciI family.</text>
</comment>
<name>A0ABQ3JFS5_9PSEU</name>
<gene>
    <name evidence="3" type="ORF">GCM10017786_72200</name>
</gene>
<reference evidence="4" key="1">
    <citation type="journal article" date="2019" name="Int. J. Syst. Evol. Microbiol.">
        <title>The Global Catalogue of Microorganisms (GCM) 10K type strain sequencing project: providing services to taxonomists for standard genome sequencing and annotation.</title>
        <authorList>
            <consortium name="The Broad Institute Genomics Platform"/>
            <consortium name="The Broad Institute Genome Sequencing Center for Infectious Disease"/>
            <person name="Wu L."/>
            <person name="Ma J."/>
        </authorList>
    </citation>
    <scope>NUCLEOTIDE SEQUENCE [LARGE SCALE GENOMIC DNA]</scope>
    <source>
        <strain evidence="4">CGMCC 4.7677</strain>
    </source>
</reference>
<evidence type="ECO:0000313" key="4">
    <source>
        <dbReference type="Proteomes" id="UP000605897"/>
    </source>
</evidence>
<proteinExistence type="inferred from homology"/>
<accession>A0ABQ3JFS5</accession>
<evidence type="ECO:0000259" key="2">
    <source>
        <dbReference type="Pfam" id="PF03795"/>
    </source>
</evidence>
<dbReference type="InterPro" id="IPR011008">
    <property type="entry name" value="Dimeric_a/b-barrel"/>
</dbReference>
<dbReference type="InterPro" id="IPR005545">
    <property type="entry name" value="YCII"/>
</dbReference>
<dbReference type="Proteomes" id="UP000605897">
    <property type="component" value="Unassembled WGS sequence"/>
</dbReference>
<dbReference type="SUPFAM" id="SSF54909">
    <property type="entry name" value="Dimeric alpha+beta barrel"/>
    <property type="match status" value="1"/>
</dbReference>
<sequence>MLIDYTAPVEEVDYYLADHAKWLDRHFKSGEFLAAGRRTPHSGCVIVTRPMPQVKLEAVLASDPIVERRLAQFRIIEFGATRTAPELRLLNEALAV</sequence>
<dbReference type="PANTHER" id="PTHR37828:SF1">
    <property type="entry name" value="YCII-RELATED DOMAIN-CONTAINING PROTEIN"/>
    <property type="match status" value="1"/>
</dbReference>